<organism evidence="2">
    <name type="scientific">marine metagenome</name>
    <dbReference type="NCBI Taxonomy" id="408172"/>
    <lineage>
        <taxon>unclassified sequences</taxon>
        <taxon>metagenomes</taxon>
        <taxon>ecological metagenomes</taxon>
    </lineage>
</organism>
<proteinExistence type="predicted"/>
<dbReference type="AlphaFoldDB" id="A0A382QM66"/>
<feature type="transmembrane region" description="Helical" evidence="1">
    <location>
        <begin position="40"/>
        <end position="64"/>
    </location>
</feature>
<evidence type="ECO:0000256" key="1">
    <source>
        <dbReference type="SAM" id="Phobius"/>
    </source>
</evidence>
<evidence type="ECO:0000313" key="2">
    <source>
        <dbReference type="EMBL" id="SVC86038.1"/>
    </source>
</evidence>
<gene>
    <name evidence="2" type="ORF">METZ01_LOCUS338892</name>
</gene>
<sequence length="74" mass="8437">MIFGMSRILVKLLFIMIVFGLRLVLLLLDRHSMWVMLLRVLQLPAIFGLNQIAVVLIFIIMMAIRLSGLSLAIL</sequence>
<accession>A0A382QM66</accession>
<name>A0A382QM66_9ZZZZ</name>
<protein>
    <submittedName>
        <fullName evidence="2">Uncharacterized protein</fullName>
    </submittedName>
</protein>
<feature type="transmembrane region" description="Helical" evidence="1">
    <location>
        <begin position="12"/>
        <end position="28"/>
    </location>
</feature>
<reference evidence="2" key="1">
    <citation type="submission" date="2018-05" db="EMBL/GenBank/DDBJ databases">
        <authorList>
            <person name="Lanie J.A."/>
            <person name="Ng W.-L."/>
            <person name="Kazmierczak K.M."/>
            <person name="Andrzejewski T.M."/>
            <person name="Davidsen T.M."/>
            <person name="Wayne K.J."/>
            <person name="Tettelin H."/>
            <person name="Glass J.I."/>
            <person name="Rusch D."/>
            <person name="Podicherti R."/>
            <person name="Tsui H.-C.T."/>
            <person name="Winkler M.E."/>
        </authorList>
    </citation>
    <scope>NUCLEOTIDE SEQUENCE</scope>
</reference>
<dbReference type="EMBL" id="UINC01115193">
    <property type="protein sequence ID" value="SVC86038.1"/>
    <property type="molecule type" value="Genomic_DNA"/>
</dbReference>
<keyword evidence="1" id="KW-0812">Transmembrane</keyword>
<keyword evidence="1" id="KW-1133">Transmembrane helix</keyword>
<keyword evidence="1" id="KW-0472">Membrane</keyword>